<accession>A0ABV7L5H4</accession>
<keyword evidence="4 7" id="KW-1133">Transmembrane helix</keyword>
<proteinExistence type="inferred from homology"/>
<evidence type="ECO:0000313" key="10">
    <source>
        <dbReference type="Proteomes" id="UP001595528"/>
    </source>
</evidence>
<comment type="similarity">
    <text evidence="7">Belongs to the MsrQ family.</text>
</comment>
<evidence type="ECO:0000313" key="9">
    <source>
        <dbReference type="EMBL" id="MFC3229850.1"/>
    </source>
</evidence>
<dbReference type="Proteomes" id="UP001595528">
    <property type="component" value="Unassembled WGS sequence"/>
</dbReference>
<comment type="cofactor">
    <cofactor evidence="7">
        <name>heme b</name>
        <dbReference type="ChEBI" id="CHEBI:60344"/>
    </cofactor>
    <text evidence="7">Binds 1 heme b (iron(II)-protoporphyrin IX) group per subunit.</text>
</comment>
<keyword evidence="5 7" id="KW-0408">Iron</keyword>
<feature type="transmembrane region" description="Helical" evidence="7">
    <location>
        <begin position="221"/>
        <end position="246"/>
    </location>
</feature>
<keyword evidence="3 7" id="KW-0812">Transmembrane</keyword>
<comment type="cofactor">
    <cofactor evidence="7">
        <name>FMN</name>
        <dbReference type="ChEBI" id="CHEBI:58210"/>
    </cofactor>
    <text evidence="7">Binds 1 FMN per subunit.</text>
</comment>
<feature type="transmembrane region" description="Helical" evidence="7">
    <location>
        <begin position="136"/>
        <end position="158"/>
    </location>
</feature>
<dbReference type="EMBL" id="JBHRTR010000034">
    <property type="protein sequence ID" value="MFC3229850.1"/>
    <property type="molecule type" value="Genomic_DNA"/>
</dbReference>
<comment type="caution">
    <text evidence="7">Lacks conserved residue(s) required for the propagation of feature annotation.</text>
</comment>
<keyword evidence="10" id="KW-1185">Reference proteome</keyword>
<keyword evidence="7" id="KW-0288">FMN</keyword>
<dbReference type="PANTHER" id="PTHR36964">
    <property type="entry name" value="PROTEIN-METHIONINE-SULFOXIDE REDUCTASE HEME-BINDING SUBUNIT MSRQ"/>
    <property type="match status" value="1"/>
</dbReference>
<comment type="function">
    <text evidence="7">Part of the MsrPQ system that repairs oxidized periplasmic proteins containing methionine sulfoxide residues (Met-O), using respiratory chain electrons. Thus protects these proteins from oxidative-stress damage caused by reactive species of oxygen and chlorine generated by the host defense mechanisms. MsrPQ is essential for the maintenance of envelope integrity under bleach stress, rescuing a wide series of structurally unrelated periplasmic proteins from methionine oxidation. MsrQ provides electrons for reduction to the reductase catalytic subunit MsrP, using the quinone pool of the respiratory chain.</text>
</comment>
<comment type="caution">
    <text evidence="9">The sequence shown here is derived from an EMBL/GenBank/DDBJ whole genome shotgun (WGS) entry which is preliminary data.</text>
</comment>
<feature type="transmembrane region" description="Helical" evidence="7">
    <location>
        <begin position="266"/>
        <end position="284"/>
    </location>
</feature>
<evidence type="ECO:0000256" key="4">
    <source>
        <dbReference type="ARBA" id="ARBA00022989"/>
    </source>
</evidence>
<dbReference type="HAMAP" id="MF_01207">
    <property type="entry name" value="MsrQ"/>
    <property type="match status" value="1"/>
</dbReference>
<feature type="transmembrane region" description="Helical" evidence="7">
    <location>
        <begin position="65"/>
        <end position="86"/>
    </location>
</feature>
<feature type="domain" description="Ferric oxidoreductase" evidence="8">
    <location>
        <begin position="69"/>
        <end position="181"/>
    </location>
</feature>
<reference evidence="10" key="1">
    <citation type="journal article" date="2019" name="Int. J. Syst. Evol. Microbiol.">
        <title>The Global Catalogue of Microorganisms (GCM) 10K type strain sequencing project: providing services to taxonomists for standard genome sequencing and annotation.</title>
        <authorList>
            <consortium name="The Broad Institute Genomics Platform"/>
            <consortium name="The Broad Institute Genome Sequencing Center for Infectious Disease"/>
            <person name="Wu L."/>
            <person name="Ma J."/>
        </authorList>
    </citation>
    <scope>NUCLEOTIDE SEQUENCE [LARGE SCALE GENOMIC DNA]</scope>
    <source>
        <strain evidence="10">KCTC 42964</strain>
    </source>
</reference>
<keyword evidence="2 7" id="KW-0813">Transport</keyword>
<keyword evidence="7" id="KW-0285">Flavoprotein</keyword>
<evidence type="ECO:0000256" key="7">
    <source>
        <dbReference type="HAMAP-Rule" id="MF_01207"/>
    </source>
</evidence>
<keyword evidence="7" id="KW-0479">Metal-binding</keyword>
<feature type="transmembrane region" description="Helical" evidence="7">
    <location>
        <begin position="98"/>
        <end position="116"/>
    </location>
</feature>
<keyword evidence="7" id="KW-0349">Heme</keyword>
<keyword evidence="7" id="KW-1003">Cell membrane</keyword>
<comment type="subcellular location">
    <subcellularLocation>
        <location evidence="7">Cell membrane</location>
        <topology evidence="7">Multi-pass membrane protein</topology>
    </subcellularLocation>
    <subcellularLocation>
        <location evidence="1">Membrane</location>
        <topology evidence="1">Multi-pass membrane protein</topology>
    </subcellularLocation>
</comment>
<evidence type="ECO:0000256" key="5">
    <source>
        <dbReference type="ARBA" id="ARBA00023004"/>
    </source>
</evidence>
<evidence type="ECO:0000256" key="1">
    <source>
        <dbReference type="ARBA" id="ARBA00004141"/>
    </source>
</evidence>
<name>A0ABV7L5H4_9PROT</name>
<feature type="transmembrane region" description="Helical" evidence="7">
    <location>
        <begin position="31"/>
        <end position="53"/>
    </location>
</feature>
<evidence type="ECO:0000256" key="6">
    <source>
        <dbReference type="ARBA" id="ARBA00023136"/>
    </source>
</evidence>
<dbReference type="RefSeq" id="WP_379904439.1">
    <property type="nucleotide sequence ID" value="NZ_JBHRTR010000034.1"/>
</dbReference>
<organism evidence="9 10">
    <name type="scientific">Marinibaculum pumilum</name>
    <dbReference type="NCBI Taxonomy" id="1766165"/>
    <lineage>
        <taxon>Bacteria</taxon>
        <taxon>Pseudomonadati</taxon>
        <taxon>Pseudomonadota</taxon>
        <taxon>Alphaproteobacteria</taxon>
        <taxon>Rhodospirillales</taxon>
        <taxon>Rhodospirillaceae</taxon>
        <taxon>Marinibaculum</taxon>
    </lineage>
</organism>
<dbReference type="PANTHER" id="PTHR36964:SF1">
    <property type="entry name" value="PROTEIN-METHIONINE-SULFOXIDE REDUCTASE HEME-BINDING SUBUNIT MSRQ"/>
    <property type="match status" value="1"/>
</dbReference>
<protein>
    <recommendedName>
        <fullName evidence="7">Protein-methionine-sulfoxide reductase heme-binding subunit MsrQ</fullName>
    </recommendedName>
    <alternativeName>
        <fullName evidence="7">Flavocytochrome MsrQ</fullName>
    </alternativeName>
</protein>
<evidence type="ECO:0000256" key="3">
    <source>
        <dbReference type="ARBA" id="ARBA00022692"/>
    </source>
</evidence>
<sequence length="301" mass="32500">MSKSVQTPPLPFRLMPAAADLPWNDRAGRFAALRAIAFAAAVLPAAWFAAAALSGAYDPEPTKAVLHLTGLWTLYFLLATLAITPMRRLLSWPRLAGLRRMLGLTAFAYVAGHLVLYAFNENLDLAMVASEIASRIYLTIGFVALAGLAVLAATSCDAAIRRLGQRWRHLHRAVYPLAALGLLHFFMQSKLDISEAAVLSGLFVALMLYRLHDRWRLGLPLLPRILAVAGLAGIAAAGLEYAWYAIATGVPAGQVLLANLDPDRARPIWAVMAICALPLPVLWVRQWLALPAGQGARPTAA</sequence>
<feature type="transmembrane region" description="Helical" evidence="7">
    <location>
        <begin position="170"/>
        <end position="187"/>
    </location>
</feature>
<feature type="transmembrane region" description="Helical" evidence="7">
    <location>
        <begin position="193"/>
        <end position="209"/>
    </location>
</feature>
<evidence type="ECO:0000259" key="8">
    <source>
        <dbReference type="Pfam" id="PF01794"/>
    </source>
</evidence>
<dbReference type="InterPro" id="IPR013130">
    <property type="entry name" value="Fe3_Rdtase_TM_dom"/>
</dbReference>
<comment type="subunit">
    <text evidence="7">Heterodimer of a catalytic subunit (MsrP) and a heme-binding subunit (MsrQ).</text>
</comment>
<keyword evidence="7" id="KW-0249">Electron transport</keyword>
<dbReference type="InterPro" id="IPR022837">
    <property type="entry name" value="MsrQ-like"/>
</dbReference>
<gene>
    <name evidence="7" type="primary">msrQ</name>
    <name evidence="9" type="ORF">ACFOGJ_21550</name>
</gene>
<evidence type="ECO:0000256" key="2">
    <source>
        <dbReference type="ARBA" id="ARBA00022448"/>
    </source>
</evidence>
<keyword evidence="6 7" id="KW-0472">Membrane</keyword>
<dbReference type="Pfam" id="PF01794">
    <property type="entry name" value="Ferric_reduct"/>
    <property type="match status" value="1"/>
</dbReference>